<dbReference type="SUPFAM" id="SSF88633">
    <property type="entry name" value="Positive stranded ssRNA viruses"/>
    <property type="match status" value="1"/>
</dbReference>
<reference evidence="4" key="1">
    <citation type="submission" date="2020-01" db="EMBL/GenBank/DDBJ databases">
        <title>Viral genomes from wild and zoo birds in China.</title>
        <authorList>
            <person name="Lu J."/>
            <person name="Shan T."/>
            <person name="Yang S."/>
            <person name="Zhang W."/>
        </authorList>
    </citation>
    <scope>NUCLEOTIDE SEQUENCE</scope>
    <source>
        <strain evidence="4">Brb030urn1</strain>
    </source>
</reference>
<sequence length="613" mass="66988">MSKGNGKADAVPSGDGGVVFTSTDSGQVNMPAIRIVADSPAADMPLHIGNAGSMDPQIYRQRIQIATLTWSSDMPAGRILNTFIVHPKVHMWTDYLSHIYNGWEGGFIFDTRVLGTGFHAGQLAYTRIPPNLDPTEFKTPAELSAFETVYMDPKDLNAQSIEIMDQRPIMYHMTNIDSAVVNENMTPSQKLLNSMSFGGSLVIWVSGQLNTSASGSQQIDLVVWCRPAPTFSFAQIMPPTVGAGPSSNVFQTLIEHALDFRSADRVEALGGRIATKMNCLDSTMYSKTNFRVVLSGCFSLQGEPFVKPGKWWTDWQTLWDAMAATADKNAFVKYATWTITDQLRLFTSTGDKQNLKPTDFAFYTLGFGGENKTLNQLSGYAIGPPALVAVKDNFTMNQITVTSEPGTDDTYNAVSVHRDTNAPTDTFGVIQVPQMVATQMTADRQGYQMQCIVGADHEINFSPAAPDLKATLDNLGLPEIVPPFDCSIALFGHGGAGELGVSAQTTALRRLFEQRVVSSVISSNTSVLMQIHSVAAQAPIGYAKLLPDGYIIVPKGVTPVVTYDMSDVYFTYVQIEPRNQPFPKPKNAFNQRIARLMHDEATHRGYASLDSQI</sequence>
<evidence type="ECO:0000313" key="4">
    <source>
        <dbReference type="EMBL" id="QKN88951.1"/>
    </source>
</evidence>
<evidence type="ECO:0000256" key="1">
    <source>
        <dbReference type="ARBA" id="ARBA00004328"/>
    </source>
</evidence>
<dbReference type="InterPro" id="IPR029053">
    <property type="entry name" value="Viral_coat"/>
</dbReference>
<proteinExistence type="predicted"/>
<feature type="domain" description="Calicivirus coat protein" evidence="3">
    <location>
        <begin position="65"/>
        <end position="240"/>
    </location>
</feature>
<comment type="subcellular location">
    <subcellularLocation>
        <location evidence="1">Virion</location>
    </subcellularLocation>
</comment>
<dbReference type="GO" id="GO:0044423">
    <property type="term" value="C:virion component"/>
    <property type="evidence" value="ECO:0007669"/>
    <property type="project" value="UniProtKB-KW"/>
</dbReference>
<protein>
    <recommendedName>
        <fullName evidence="3">Calicivirus coat protein domain-containing protein</fullName>
    </recommendedName>
</protein>
<dbReference type="InterPro" id="IPR004005">
    <property type="entry name" value="Calicivirus_coat"/>
</dbReference>
<dbReference type="GO" id="GO:0030430">
    <property type="term" value="C:host cell cytoplasm"/>
    <property type="evidence" value="ECO:0007669"/>
    <property type="project" value="UniProtKB-SubCell"/>
</dbReference>
<organism evidence="4">
    <name type="scientific">Picornavirales sp</name>
    <dbReference type="NCBI Taxonomy" id="1955153"/>
    <lineage>
        <taxon>Viruses</taxon>
        <taxon>Riboviria</taxon>
        <taxon>Orthornavirae</taxon>
        <taxon>Pisuviricota</taxon>
        <taxon>Pisoniviricetes</taxon>
        <taxon>Picornavirales</taxon>
    </lineage>
</organism>
<name>A0A6M9Z7M3_9VIRU</name>
<evidence type="ECO:0000259" key="3">
    <source>
        <dbReference type="Pfam" id="PF00915"/>
    </source>
</evidence>
<accession>A0A6M9Z7M3</accession>
<evidence type="ECO:0000256" key="2">
    <source>
        <dbReference type="ARBA" id="ARBA00022844"/>
    </source>
</evidence>
<dbReference type="Pfam" id="PF00915">
    <property type="entry name" value="Calici_coat"/>
    <property type="match status" value="1"/>
</dbReference>
<dbReference type="EMBL" id="MT138142">
    <property type="protein sequence ID" value="QKN88951.1"/>
    <property type="molecule type" value="Genomic_RNA"/>
</dbReference>
<dbReference type="Gene3D" id="2.60.120.20">
    <property type="match status" value="1"/>
</dbReference>
<keyword evidence="2" id="KW-0946">Virion</keyword>